<sequence>MNNKKMKNSLQKSLIRISIIIVIFISISVGTLCFDIYRRDMISRYQNYAGDAINFLSSCIDVDDLEQCMRTGVKSDKYNELQTLANDLKETHDLFFIYIIEPLKADPPDNMMDVLAAYTLYEKTYEADELTDLGNYTGDAYPRDVALEYLKRMDTDTTVTYFRNDTDFGKIYTAIRPLINSKGEPIAVICGDILIDDIYKAAYTYALATFIVALIAGLLLVLALNRWYNERIVRPIRNLENATGKIEDKCRRRAPVSELVMDEIDIHTHDEIESLSRSIFSMVEDIRNYASDLIDKDKKISDMQDKNSQLEALANRDSLTGIRNKTAYDNEIKSLEWNLKLGKTEFGIGVVDLNYLKIINDTYGHEKGNEAIKNICHIVCVIFAHSPVFRVGGDEFAIILKGQDLENIDSLIDKFNQELSDLANNKDLSPWEAVSAAIGYATYDSDKDAGAINVFKRADNNMYENKKRMHAERT</sequence>
<proteinExistence type="predicted"/>
<feature type="transmembrane region" description="Helical" evidence="1">
    <location>
        <begin position="14"/>
        <end position="37"/>
    </location>
</feature>
<evidence type="ECO:0000259" key="2">
    <source>
        <dbReference type="PROSITE" id="PS50887"/>
    </source>
</evidence>
<dbReference type="Pfam" id="PF00990">
    <property type="entry name" value="GGDEF"/>
    <property type="match status" value="1"/>
</dbReference>
<keyword evidence="1" id="KW-0472">Membrane</keyword>
<dbReference type="EMBL" id="FOGJ01000023">
    <property type="protein sequence ID" value="SES22025.1"/>
    <property type="molecule type" value="Genomic_DNA"/>
</dbReference>
<reference evidence="3 4" key="1">
    <citation type="submission" date="2016-10" db="EMBL/GenBank/DDBJ databases">
        <authorList>
            <person name="de Groot N.N."/>
        </authorList>
    </citation>
    <scope>NUCLEOTIDE SEQUENCE [LARGE SCALE GENOMIC DNA]</scope>
    <source>
        <strain evidence="3 4">AR40</strain>
    </source>
</reference>
<evidence type="ECO:0000313" key="3">
    <source>
        <dbReference type="EMBL" id="SES22025.1"/>
    </source>
</evidence>
<organism evidence="3 4">
    <name type="scientific">Butyrivibrio fibrisolvens</name>
    <dbReference type="NCBI Taxonomy" id="831"/>
    <lineage>
        <taxon>Bacteria</taxon>
        <taxon>Bacillati</taxon>
        <taxon>Bacillota</taxon>
        <taxon>Clostridia</taxon>
        <taxon>Lachnospirales</taxon>
        <taxon>Lachnospiraceae</taxon>
        <taxon>Butyrivibrio</taxon>
    </lineage>
</organism>
<dbReference type="Proteomes" id="UP000182584">
    <property type="component" value="Unassembled WGS sequence"/>
</dbReference>
<gene>
    <name evidence="3" type="ORF">SAMN04487884_12380</name>
</gene>
<dbReference type="Gene3D" id="6.10.340.10">
    <property type="match status" value="1"/>
</dbReference>
<dbReference type="PANTHER" id="PTHR45138">
    <property type="entry name" value="REGULATORY COMPONENTS OF SENSORY TRANSDUCTION SYSTEM"/>
    <property type="match status" value="1"/>
</dbReference>
<dbReference type="GO" id="GO:0052621">
    <property type="term" value="F:diguanylate cyclase activity"/>
    <property type="evidence" value="ECO:0007669"/>
    <property type="project" value="TreeGrafter"/>
</dbReference>
<dbReference type="PROSITE" id="PS50887">
    <property type="entry name" value="GGDEF"/>
    <property type="match status" value="1"/>
</dbReference>
<accession>A0A1H9VJY8</accession>
<evidence type="ECO:0000313" key="4">
    <source>
        <dbReference type="Proteomes" id="UP000182584"/>
    </source>
</evidence>
<keyword evidence="1" id="KW-0812">Transmembrane</keyword>
<keyword evidence="1" id="KW-1133">Transmembrane helix</keyword>
<dbReference type="SUPFAM" id="SSF55073">
    <property type="entry name" value="Nucleotide cyclase"/>
    <property type="match status" value="1"/>
</dbReference>
<dbReference type="OrthoDB" id="9804955at2"/>
<dbReference type="InterPro" id="IPR000160">
    <property type="entry name" value="GGDEF_dom"/>
</dbReference>
<dbReference type="CDD" id="cd06225">
    <property type="entry name" value="HAMP"/>
    <property type="match status" value="1"/>
</dbReference>
<dbReference type="Gene3D" id="3.30.70.270">
    <property type="match status" value="1"/>
</dbReference>
<dbReference type="NCBIfam" id="TIGR00254">
    <property type="entry name" value="GGDEF"/>
    <property type="match status" value="1"/>
</dbReference>
<dbReference type="eggNOG" id="COG2199">
    <property type="taxonomic scope" value="Bacteria"/>
</dbReference>
<dbReference type="InterPro" id="IPR050469">
    <property type="entry name" value="Diguanylate_Cyclase"/>
</dbReference>
<name>A0A1H9VJY8_BUTFI</name>
<dbReference type="AlphaFoldDB" id="A0A1H9VJY8"/>
<protein>
    <submittedName>
        <fullName evidence="3">Diguanylate cyclase (GGDEF) domain-containing protein</fullName>
    </submittedName>
</protein>
<dbReference type="InterPro" id="IPR043128">
    <property type="entry name" value="Rev_trsase/Diguanyl_cyclase"/>
</dbReference>
<dbReference type="PANTHER" id="PTHR45138:SF9">
    <property type="entry name" value="DIGUANYLATE CYCLASE DGCM-RELATED"/>
    <property type="match status" value="1"/>
</dbReference>
<feature type="domain" description="GGDEF" evidence="2">
    <location>
        <begin position="344"/>
        <end position="474"/>
    </location>
</feature>
<feature type="transmembrane region" description="Helical" evidence="1">
    <location>
        <begin position="202"/>
        <end position="224"/>
    </location>
</feature>
<dbReference type="SMART" id="SM00267">
    <property type="entry name" value="GGDEF"/>
    <property type="match status" value="1"/>
</dbReference>
<evidence type="ECO:0000256" key="1">
    <source>
        <dbReference type="SAM" id="Phobius"/>
    </source>
</evidence>
<dbReference type="CDD" id="cd01949">
    <property type="entry name" value="GGDEF"/>
    <property type="match status" value="1"/>
</dbReference>
<dbReference type="InterPro" id="IPR029787">
    <property type="entry name" value="Nucleotide_cyclase"/>
</dbReference>